<feature type="domain" description="RRM" evidence="8">
    <location>
        <begin position="757"/>
        <end position="835"/>
    </location>
</feature>
<dbReference type="GO" id="GO:0010629">
    <property type="term" value="P:negative regulation of gene expression"/>
    <property type="evidence" value="ECO:0007669"/>
    <property type="project" value="UniProtKB-ARBA"/>
</dbReference>
<name>A0A8S9Z664_9TREM</name>
<organism evidence="9 10">
    <name type="scientific">Paragonimus skrjabini miyazakii</name>
    <dbReference type="NCBI Taxonomy" id="59628"/>
    <lineage>
        <taxon>Eukaryota</taxon>
        <taxon>Metazoa</taxon>
        <taxon>Spiralia</taxon>
        <taxon>Lophotrochozoa</taxon>
        <taxon>Platyhelminthes</taxon>
        <taxon>Trematoda</taxon>
        <taxon>Digenea</taxon>
        <taxon>Plagiorchiida</taxon>
        <taxon>Troglotremata</taxon>
        <taxon>Troglotrematidae</taxon>
        <taxon>Paragonimus</taxon>
    </lineage>
</organism>
<dbReference type="FunFam" id="3.30.70.330:FF:000383">
    <property type="entry name" value="Sex lethal, isoform D"/>
    <property type="match status" value="1"/>
</dbReference>
<evidence type="ECO:0000256" key="5">
    <source>
        <dbReference type="ARBA" id="ARBA00023242"/>
    </source>
</evidence>
<keyword evidence="3" id="KW-0677">Repeat</keyword>
<feature type="compositionally biased region" description="Polar residues" evidence="7">
    <location>
        <begin position="556"/>
        <end position="568"/>
    </location>
</feature>
<comment type="subcellular location">
    <subcellularLocation>
        <location evidence="1">Nucleus</location>
    </subcellularLocation>
</comment>
<dbReference type="Proteomes" id="UP000822476">
    <property type="component" value="Unassembled WGS sequence"/>
</dbReference>
<keyword evidence="4 6" id="KW-0694">RNA-binding</keyword>
<evidence type="ECO:0000313" key="9">
    <source>
        <dbReference type="EMBL" id="KAF7262154.1"/>
    </source>
</evidence>
<dbReference type="InterPro" id="IPR006548">
    <property type="entry name" value="ELAD_HU_SF"/>
</dbReference>
<dbReference type="InterPro" id="IPR034775">
    <property type="entry name" value="Elav_RRM1"/>
</dbReference>
<dbReference type="GO" id="GO:0005737">
    <property type="term" value="C:cytoplasm"/>
    <property type="evidence" value="ECO:0007669"/>
    <property type="project" value="UniProtKB-ARBA"/>
</dbReference>
<accession>A0A8S9Z664</accession>
<dbReference type="Gene3D" id="3.30.70.330">
    <property type="match status" value="3"/>
</dbReference>
<feature type="compositionally biased region" description="Polar residues" evidence="7">
    <location>
        <begin position="221"/>
        <end position="237"/>
    </location>
</feature>
<dbReference type="AlphaFoldDB" id="A0A8S9Z664"/>
<dbReference type="InterPro" id="IPR035979">
    <property type="entry name" value="RBD_domain_sf"/>
</dbReference>
<dbReference type="GO" id="GO:0003729">
    <property type="term" value="F:mRNA binding"/>
    <property type="evidence" value="ECO:0007669"/>
    <property type="project" value="TreeGrafter"/>
</dbReference>
<evidence type="ECO:0000259" key="8">
    <source>
        <dbReference type="PROSITE" id="PS50102"/>
    </source>
</evidence>
<dbReference type="CDD" id="cd12652">
    <property type="entry name" value="RRM2_Hu"/>
    <property type="match status" value="1"/>
</dbReference>
<feature type="domain" description="RRM" evidence="8">
    <location>
        <begin position="275"/>
        <end position="353"/>
    </location>
</feature>
<evidence type="ECO:0000256" key="2">
    <source>
        <dbReference type="ARBA" id="ARBA00006266"/>
    </source>
</evidence>
<dbReference type="CDD" id="cd12377">
    <property type="entry name" value="RRM3_Hu"/>
    <property type="match status" value="1"/>
</dbReference>
<comment type="similarity">
    <text evidence="2">Belongs to the RRM elav family.</text>
</comment>
<dbReference type="NCBIfam" id="TIGR01661">
    <property type="entry name" value="ELAV_HUD_SF"/>
    <property type="match status" value="1"/>
</dbReference>
<reference evidence="9" key="1">
    <citation type="submission" date="2019-07" db="EMBL/GenBank/DDBJ databases">
        <title>Annotation for the trematode Paragonimus miyazaki's.</title>
        <authorList>
            <person name="Choi Y.-J."/>
        </authorList>
    </citation>
    <scope>NUCLEOTIDE SEQUENCE</scope>
    <source>
        <strain evidence="9">Japan</strain>
    </source>
</reference>
<feature type="region of interest" description="Disordered" evidence="7">
    <location>
        <begin position="197"/>
        <end position="264"/>
    </location>
</feature>
<evidence type="ECO:0000256" key="1">
    <source>
        <dbReference type="ARBA" id="ARBA00004123"/>
    </source>
</evidence>
<dbReference type="InterPro" id="IPR050502">
    <property type="entry name" value="Euk_RNA-bind_prot"/>
</dbReference>
<comment type="caution">
    <text evidence="9">The sequence shown here is derived from an EMBL/GenBank/DDBJ whole genome shotgun (WGS) entry which is preliminary data.</text>
</comment>
<evidence type="ECO:0000256" key="4">
    <source>
        <dbReference type="ARBA" id="ARBA00022884"/>
    </source>
</evidence>
<dbReference type="CDD" id="cd12650">
    <property type="entry name" value="RRM1_Hu"/>
    <property type="match status" value="1"/>
</dbReference>
<feature type="region of interest" description="Disordered" evidence="7">
    <location>
        <begin position="539"/>
        <end position="572"/>
    </location>
</feature>
<dbReference type="PANTHER" id="PTHR48025:SF1">
    <property type="entry name" value="RRM DOMAIN-CONTAINING PROTEIN"/>
    <property type="match status" value="1"/>
</dbReference>
<dbReference type="InterPro" id="IPR002343">
    <property type="entry name" value="Hud_Sxl_RNA"/>
</dbReference>
<evidence type="ECO:0000256" key="3">
    <source>
        <dbReference type="ARBA" id="ARBA00022737"/>
    </source>
</evidence>
<dbReference type="GO" id="GO:0005634">
    <property type="term" value="C:nucleus"/>
    <property type="evidence" value="ECO:0007669"/>
    <property type="project" value="UniProtKB-SubCell"/>
</dbReference>
<feature type="compositionally biased region" description="Low complexity" evidence="7">
    <location>
        <begin position="540"/>
        <end position="554"/>
    </location>
</feature>
<evidence type="ECO:0000256" key="7">
    <source>
        <dbReference type="SAM" id="MobiDB-lite"/>
    </source>
</evidence>
<dbReference type="OrthoDB" id="266020at2759"/>
<dbReference type="InterPro" id="IPR000504">
    <property type="entry name" value="RRM_dom"/>
</dbReference>
<evidence type="ECO:0000256" key="6">
    <source>
        <dbReference type="PROSITE-ProRule" id="PRU00176"/>
    </source>
</evidence>
<dbReference type="PRINTS" id="PR00961">
    <property type="entry name" value="HUDSXLRNA"/>
</dbReference>
<dbReference type="FunFam" id="3.30.70.330:FF:000205">
    <property type="entry name" value="Sex lethal, isoform B"/>
    <property type="match status" value="1"/>
</dbReference>
<dbReference type="Pfam" id="PF00076">
    <property type="entry name" value="RRM_1"/>
    <property type="match status" value="3"/>
</dbReference>
<dbReference type="SMART" id="SM00360">
    <property type="entry name" value="RRM"/>
    <property type="match status" value="3"/>
</dbReference>
<keyword evidence="5" id="KW-0539">Nucleus</keyword>
<protein>
    <recommendedName>
        <fullName evidence="8">RRM domain-containing protein</fullName>
    </recommendedName>
</protein>
<dbReference type="SUPFAM" id="SSF54928">
    <property type="entry name" value="RNA-binding domain, RBD"/>
    <property type="match status" value="2"/>
</dbReference>
<dbReference type="PROSITE" id="PS50102">
    <property type="entry name" value="RRM"/>
    <property type="match status" value="3"/>
</dbReference>
<keyword evidence="10" id="KW-1185">Reference proteome</keyword>
<dbReference type="GO" id="GO:1990904">
    <property type="term" value="C:ribonucleoprotein complex"/>
    <property type="evidence" value="ECO:0007669"/>
    <property type="project" value="InterPro"/>
</dbReference>
<dbReference type="InterPro" id="IPR012677">
    <property type="entry name" value="Nucleotide-bd_a/b_plait_sf"/>
</dbReference>
<dbReference type="GO" id="GO:0050686">
    <property type="term" value="P:negative regulation of mRNA processing"/>
    <property type="evidence" value="ECO:0007669"/>
    <property type="project" value="UniProtKB-ARBA"/>
</dbReference>
<feature type="compositionally biased region" description="Polar residues" evidence="7">
    <location>
        <begin position="203"/>
        <end position="214"/>
    </location>
</feature>
<dbReference type="EMBL" id="JTDE01000153">
    <property type="protein sequence ID" value="KAF7262154.1"/>
    <property type="molecule type" value="Genomic_DNA"/>
</dbReference>
<dbReference type="PANTHER" id="PTHR48025">
    <property type="entry name" value="OS02G0815200 PROTEIN"/>
    <property type="match status" value="1"/>
</dbReference>
<feature type="domain" description="RRM" evidence="8">
    <location>
        <begin position="361"/>
        <end position="441"/>
    </location>
</feature>
<sequence>MTRGSPTASHTQIPTETLVCNGTENGFHDSSVSLNHRNEDNLPLYPVVSGGCHPPKPNKEEFFSLTDEHSVCQINKTSNGILTKSWKSVGVLCEVKNSRTVSKRKNLHSRFPVNGGLVRNGDSSGKNLTELALEQITNEELTPNGVEESLEDRLSDDEQNGSCCSVETISKPHSCVRIDATWDEGRESNAFTSTEEDIISGGINPNTKVSSCQETADGCSTPDSSLSGSPKVNTITSEGELVGKSDQGASVKIDQETTQPTESQKISDVTEDNQTNLIVNYLPQNMSQEEIRNLFATIGEVDSCKLIKDKNTSQNLGYGFVNYIHSKDAERAIATLNGLQLQNKTIKVSLARPSSESIKGANLYISGLPSSMTQQKLEELFNSCGRIITSRILYDSNTGASRGVGFIRFDQRVEAERAIKQLNGIVPENGTEPITVKLANSPAAAAAAAAAASTSSAGNTNGIRFHLNGLPSSEFGLVDETVFSNKPNQAALTTTMMLLQQAASQAADPLSPILTISLPVPSSTNDATKLLNTSIEPRYQASQQQQQQQSGPQPHLLTQSTASGTQRNPVRMTHPLCSVAPSANPVVPNLFSTQANLFPALATHSQPPFLYPRYRHPSQGRAPGMLGSPTNTPMNGILQPPPIQSTGSHHFAAYAVPAADGSVGLDPFNPCSLNALAATTTFVNCATLGQPCAELAPGTPIPMGFNSAALPGAYGAPPVLPPLSIGPGLPNFRSTPIYSQSTPVGSNNYLNGGLMPWCLFVCNLPPDCEEATLWRLFGPFGAVRSVKVVRDAATNRCRGFGFVNMTNYAEAALAIHYLNGYAMGDRHLQVMYKLPTCPVPPHP</sequence>
<proteinExistence type="inferred from homology"/>
<evidence type="ECO:0000313" key="10">
    <source>
        <dbReference type="Proteomes" id="UP000822476"/>
    </source>
</evidence>
<dbReference type="GO" id="GO:0009967">
    <property type="term" value="P:positive regulation of signal transduction"/>
    <property type="evidence" value="ECO:0007669"/>
    <property type="project" value="UniProtKB-ARBA"/>
</dbReference>
<gene>
    <name evidence="9" type="ORF">EG68_00871</name>
</gene>